<dbReference type="Proteomes" id="UP000298416">
    <property type="component" value="Unassembled WGS sequence"/>
</dbReference>
<organism evidence="1">
    <name type="scientific">Salvia splendens</name>
    <name type="common">Scarlet sage</name>
    <dbReference type="NCBI Taxonomy" id="180675"/>
    <lineage>
        <taxon>Eukaryota</taxon>
        <taxon>Viridiplantae</taxon>
        <taxon>Streptophyta</taxon>
        <taxon>Embryophyta</taxon>
        <taxon>Tracheophyta</taxon>
        <taxon>Spermatophyta</taxon>
        <taxon>Magnoliopsida</taxon>
        <taxon>eudicotyledons</taxon>
        <taxon>Gunneridae</taxon>
        <taxon>Pentapetalae</taxon>
        <taxon>asterids</taxon>
        <taxon>lamiids</taxon>
        <taxon>Lamiales</taxon>
        <taxon>Lamiaceae</taxon>
        <taxon>Nepetoideae</taxon>
        <taxon>Mentheae</taxon>
        <taxon>Salviinae</taxon>
        <taxon>Salvia</taxon>
        <taxon>Salvia subgen. Calosphace</taxon>
        <taxon>core Calosphace</taxon>
    </lineage>
</organism>
<keyword evidence="2" id="KW-1185">Reference proteome</keyword>
<dbReference type="EMBL" id="PNBA02000004">
    <property type="protein sequence ID" value="KAG6426933.1"/>
    <property type="molecule type" value="Genomic_DNA"/>
</dbReference>
<protein>
    <submittedName>
        <fullName evidence="1">Uncharacterized protein</fullName>
    </submittedName>
</protein>
<evidence type="ECO:0000313" key="1">
    <source>
        <dbReference type="EMBL" id="KAG6426933.1"/>
    </source>
</evidence>
<name>A0A8X8YBX6_SALSN</name>
<dbReference type="AlphaFoldDB" id="A0A8X8YBX6"/>
<gene>
    <name evidence="1" type="ORF">SASPL_111172</name>
</gene>
<reference evidence="1" key="1">
    <citation type="submission" date="2018-01" db="EMBL/GenBank/DDBJ databases">
        <authorList>
            <person name="Mao J.F."/>
        </authorList>
    </citation>
    <scope>NUCLEOTIDE SEQUENCE</scope>
    <source>
        <strain evidence="1">Huo1</strain>
        <tissue evidence="1">Leaf</tissue>
    </source>
</reference>
<evidence type="ECO:0000313" key="2">
    <source>
        <dbReference type="Proteomes" id="UP000298416"/>
    </source>
</evidence>
<accession>A0A8X8YBX6</accession>
<proteinExistence type="predicted"/>
<sequence length="82" mass="9048">MAGRSEPGWKDLGWDYKGGGIRPKGIARANMNTVMKKNPISWMVNHPITSISGRSCTPRWWHHGLGLGDTPDGAEDVFVENT</sequence>
<reference evidence="1" key="2">
    <citation type="submission" date="2020-08" db="EMBL/GenBank/DDBJ databases">
        <title>Plant Genome Project.</title>
        <authorList>
            <person name="Zhang R.-G."/>
        </authorList>
    </citation>
    <scope>NUCLEOTIDE SEQUENCE</scope>
    <source>
        <strain evidence="1">Huo1</strain>
        <tissue evidence="1">Leaf</tissue>
    </source>
</reference>
<comment type="caution">
    <text evidence="1">The sequence shown here is derived from an EMBL/GenBank/DDBJ whole genome shotgun (WGS) entry which is preliminary data.</text>
</comment>